<feature type="domain" description="2EXR" evidence="2">
    <location>
        <begin position="20"/>
        <end position="110"/>
    </location>
</feature>
<dbReference type="Proteomes" id="UP001303160">
    <property type="component" value="Unassembled WGS sequence"/>
</dbReference>
<protein>
    <recommendedName>
        <fullName evidence="2">2EXR domain-containing protein</fullName>
    </recommendedName>
</protein>
<sequence length="425" mass="48645">MMHYDQNYHRRGFAQTPTEFRNFQRLPAEIRNMIWEYSLPESRVYEVMDAPSSKQKTPAQKGLMFANVHPEPPPALSAVCQESRYFVLHHYKPLTLGPTTKYVDLSRDILLLEPYLLVKRLHRTLHFMSQIPLVRDNINRLALGTSYGIYPGIFHPVLSWKVSKTNMHKLMTSLSKFPKLQMLVFVVHQEFQFEFDFRYTGGMAHSQFQGSATAMGGYPSPAPSHPLSGTGTPMSALSPSSSRLPTPSSSNASSPLPPQSLPLPPMPPMSASSGLYPASSESQYRPQQIHQAYRFKFDIEANINHQPRRPHHNELSYYPLPIDEEKDDWDLGEIGEEGEWCDPRPTNDDWRRFRKRFMWAMDKSTAPLEEEKQEKSGMKRGAEDDLRGLAKKLKLKGASLLWRYTSQRNGVYSGLHSSLQGRAYT</sequence>
<organism evidence="3 4">
    <name type="scientific">Triangularia verruculosa</name>
    <dbReference type="NCBI Taxonomy" id="2587418"/>
    <lineage>
        <taxon>Eukaryota</taxon>
        <taxon>Fungi</taxon>
        <taxon>Dikarya</taxon>
        <taxon>Ascomycota</taxon>
        <taxon>Pezizomycotina</taxon>
        <taxon>Sordariomycetes</taxon>
        <taxon>Sordariomycetidae</taxon>
        <taxon>Sordariales</taxon>
        <taxon>Podosporaceae</taxon>
        <taxon>Triangularia</taxon>
    </lineage>
</organism>
<reference evidence="3" key="1">
    <citation type="journal article" date="2023" name="Mol. Phylogenet. Evol.">
        <title>Genome-scale phylogeny and comparative genomics of the fungal order Sordariales.</title>
        <authorList>
            <person name="Hensen N."/>
            <person name="Bonometti L."/>
            <person name="Westerberg I."/>
            <person name="Brannstrom I.O."/>
            <person name="Guillou S."/>
            <person name="Cros-Aarteil S."/>
            <person name="Calhoun S."/>
            <person name="Haridas S."/>
            <person name="Kuo A."/>
            <person name="Mondo S."/>
            <person name="Pangilinan J."/>
            <person name="Riley R."/>
            <person name="LaButti K."/>
            <person name="Andreopoulos B."/>
            <person name="Lipzen A."/>
            <person name="Chen C."/>
            <person name="Yan M."/>
            <person name="Daum C."/>
            <person name="Ng V."/>
            <person name="Clum A."/>
            <person name="Steindorff A."/>
            <person name="Ohm R.A."/>
            <person name="Martin F."/>
            <person name="Silar P."/>
            <person name="Natvig D.O."/>
            <person name="Lalanne C."/>
            <person name="Gautier V."/>
            <person name="Ament-Velasquez S.L."/>
            <person name="Kruys A."/>
            <person name="Hutchinson M.I."/>
            <person name="Powell A.J."/>
            <person name="Barry K."/>
            <person name="Miller A.N."/>
            <person name="Grigoriev I.V."/>
            <person name="Debuchy R."/>
            <person name="Gladieux P."/>
            <person name="Hiltunen Thoren M."/>
            <person name="Johannesson H."/>
        </authorList>
    </citation>
    <scope>NUCLEOTIDE SEQUENCE</scope>
    <source>
        <strain evidence="3">CBS 315.58</strain>
    </source>
</reference>
<dbReference type="PANTHER" id="PTHR35910">
    <property type="entry name" value="2EXR DOMAIN-CONTAINING PROTEIN"/>
    <property type="match status" value="1"/>
</dbReference>
<gene>
    <name evidence="3" type="ORF">QBC40DRAFT_72724</name>
</gene>
<dbReference type="InterPro" id="IPR045518">
    <property type="entry name" value="2EXR"/>
</dbReference>
<accession>A0AAN6XIF9</accession>
<dbReference type="Pfam" id="PF20150">
    <property type="entry name" value="2EXR"/>
    <property type="match status" value="1"/>
</dbReference>
<name>A0AAN6XIF9_9PEZI</name>
<dbReference type="AlphaFoldDB" id="A0AAN6XIF9"/>
<proteinExistence type="predicted"/>
<feature type="region of interest" description="Disordered" evidence="1">
    <location>
        <begin position="215"/>
        <end position="283"/>
    </location>
</feature>
<reference evidence="3" key="2">
    <citation type="submission" date="2023-05" db="EMBL/GenBank/DDBJ databases">
        <authorList>
            <consortium name="Lawrence Berkeley National Laboratory"/>
            <person name="Steindorff A."/>
            <person name="Hensen N."/>
            <person name="Bonometti L."/>
            <person name="Westerberg I."/>
            <person name="Brannstrom I.O."/>
            <person name="Guillou S."/>
            <person name="Cros-Aarteil S."/>
            <person name="Calhoun S."/>
            <person name="Haridas S."/>
            <person name="Kuo A."/>
            <person name="Mondo S."/>
            <person name="Pangilinan J."/>
            <person name="Riley R."/>
            <person name="Labutti K."/>
            <person name="Andreopoulos B."/>
            <person name="Lipzen A."/>
            <person name="Chen C."/>
            <person name="Yanf M."/>
            <person name="Daum C."/>
            <person name="Ng V."/>
            <person name="Clum A."/>
            <person name="Ohm R."/>
            <person name="Martin F."/>
            <person name="Silar P."/>
            <person name="Natvig D."/>
            <person name="Lalanne C."/>
            <person name="Gautier V."/>
            <person name="Ament-Velasquez S.L."/>
            <person name="Kruys A."/>
            <person name="Hutchinson M.I."/>
            <person name="Powell A.J."/>
            <person name="Barry K."/>
            <person name="Miller A.N."/>
            <person name="Grigoriev I.V."/>
            <person name="Debuchy R."/>
            <person name="Gladieux P."/>
            <person name="Thoren M.H."/>
            <person name="Johannesson H."/>
        </authorList>
    </citation>
    <scope>NUCLEOTIDE SEQUENCE</scope>
    <source>
        <strain evidence="3">CBS 315.58</strain>
    </source>
</reference>
<evidence type="ECO:0000256" key="1">
    <source>
        <dbReference type="SAM" id="MobiDB-lite"/>
    </source>
</evidence>
<feature type="compositionally biased region" description="Pro residues" evidence="1">
    <location>
        <begin position="255"/>
        <end position="268"/>
    </location>
</feature>
<keyword evidence="4" id="KW-1185">Reference proteome</keyword>
<evidence type="ECO:0000259" key="2">
    <source>
        <dbReference type="Pfam" id="PF20150"/>
    </source>
</evidence>
<dbReference type="EMBL" id="MU863922">
    <property type="protein sequence ID" value="KAK4200176.1"/>
    <property type="molecule type" value="Genomic_DNA"/>
</dbReference>
<comment type="caution">
    <text evidence="3">The sequence shown here is derived from an EMBL/GenBank/DDBJ whole genome shotgun (WGS) entry which is preliminary data.</text>
</comment>
<dbReference type="PANTHER" id="PTHR35910:SF6">
    <property type="entry name" value="2EXR DOMAIN-CONTAINING PROTEIN"/>
    <property type="match status" value="1"/>
</dbReference>
<feature type="compositionally biased region" description="Low complexity" evidence="1">
    <location>
        <begin position="233"/>
        <end position="254"/>
    </location>
</feature>
<evidence type="ECO:0000313" key="3">
    <source>
        <dbReference type="EMBL" id="KAK4200176.1"/>
    </source>
</evidence>
<evidence type="ECO:0000313" key="4">
    <source>
        <dbReference type="Proteomes" id="UP001303160"/>
    </source>
</evidence>